<comment type="function">
    <text evidence="11 12">Key component of the proton channel; it plays a direct role in the translocation of protons across the membrane.</text>
</comment>
<evidence type="ECO:0000256" key="3">
    <source>
        <dbReference type="ARBA" id="ARBA00022448"/>
    </source>
</evidence>
<dbReference type="Gene3D" id="1.20.120.220">
    <property type="entry name" value="ATP synthase, F0 complex, subunit A"/>
    <property type="match status" value="1"/>
</dbReference>
<dbReference type="GO" id="GO:0046933">
    <property type="term" value="F:proton-transporting ATP synthase activity, rotational mechanism"/>
    <property type="evidence" value="ECO:0007669"/>
    <property type="project" value="UniProtKB-UniRule"/>
</dbReference>
<dbReference type="RefSeq" id="WP_050380015.1">
    <property type="nucleotide sequence ID" value="NZ_JABCJF010000001.1"/>
</dbReference>
<organism evidence="14 16">
    <name type="scientific">Chryseobacterium aquaticum</name>
    <dbReference type="NCBI Taxonomy" id="452084"/>
    <lineage>
        <taxon>Bacteria</taxon>
        <taxon>Pseudomonadati</taxon>
        <taxon>Bacteroidota</taxon>
        <taxon>Flavobacteriia</taxon>
        <taxon>Flavobacteriales</taxon>
        <taxon>Weeksellaceae</taxon>
        <taxon>Chryseobacterium group</taxon>
        <taxon>Chryseobacterium</taxon>
    </lineage>
</organism>
<evidence type="ECO:0000256" key="11">
    <source>
        <dbReference type="HAMAP-Rule" id="MF_01393"/>
    </source>
</evidence>
<proteinExistence type="inferred from homology"/>
<evidence type="ECO:0000256" key="13">
    <source>
        <dbReference type="SAM" id="SignalP"/>
    </source>
</evidence>
<reference evidence="14 16" key="1">
    <citation type="submission" date="2015-10" db="EMBL/GenBank/DDBJ databases">
        <title>Chryseobacterium aquaticum genome.</title>
        <authorList>
            <person name="Newman J.D."/>
            <person name="Ferguson M.B."/>
            <person name="Miller J.R."/>
        </authorList>
    </citation>
    <scope>NUCLEOTIDE SEQUENCE [LARGE SCALE GENOMIC DNA]</scope>
    <source>
        <strain evidence="14 16">KCTC 12483</strain>
    </source>
</reference>
<evidence type="ECO:0000256" key="10">
    <source>
        <dbReference type="ARBA" id="ARBA00023310"/>
    </source>
</evidence>
<reference evidence="15 17" key="2">
    <citation type="submission" date="2020-04" db="EMBL/GenBank/DDBJ databases">
        <title>Genome analysis and antimicrobial resistance characteristics of Chryseobacterium aquaticum isolated from farmed salmonids.</title>
        <authorList>
            <person name="Saticioglu I.B."/>
            <person name="Duman M."/>
            <person name="Altun S."/>
        </authorList>
    </citation>
    <scope>NUCLEOTIDE SEQUENCE [LARGE SCALE GENOMIC DNA]</scope>
    <source>
        <strain evidence="15 17">C-174</strain>
    </source>
</reference>
<keyword evidence="9 11" id="KW-0472">Membrane</keyword>
<evidence type="ECO:0000256" key="2">
    <source>
        <dbReference type="ARBA" id="ARBA00006810"/>
    </source>
</evidence>
<feature type="signal peptide" evidence="13">
    <location>
        <begin position="1"/>
        <end position="23"/>
    </location>
</feature>
<dbReference type="AlphaFoldDB" id="A0A0Q3K883"/>
<dbReference type="NCBIfam" id="TIGR01131">
    <property type="entry name" value="ATP_synt_6_or_A"/>
    <property type="match status" value="1"/>
</dbReference>
<keyword evidence="13" id="KW-0732">Signal</keyword>
<dbReference type="GO" id="GO:0005886">
    <property type="term" value="C:plasma membrane"/>
    <property type="evidence" value="ECO:0007669"/>
    <property type="project" value="UniProtKB-SubCell"/>
</dbReference>
<keyword evidence="11" id="KW-1003">Cell membrane</keyword>
<dbReference type="STRING" id="452084.AR438_09545"/>
<dbReference type="PANTHER" id="PTHR11410:SF0">
    <property type="entry name" value="ATP SYNTHASE SUBUNIT A"/>
    <property type="match status" value="1"/>
</dbReference>
<feature type="transmembrane region" description="Helical" evidence="11">
    <location>
        <begin position="330"/>
        <end position="362"/>
    </location>
</feature>
<gene>
    <name evidence="11 15" type="primary">atpB</name>
    <name evidence="14" type="ORF">AR438_09545</name>
    <name evidence="15" type="ORF">HIO71_01705</name>
</gene>
<dbReference type="InterPro" id="IPR035908">
    <property type="entry name" value="F0_ATP_A_sf"/>
</dbReference>
<keyword evidence="10 11" id="KW-0066">ATP synthesis</keyword>
<dbReference type="InterPro" id="IPR045083">
    <property type="entry name" value="ATP_synth_F0_asu_bact/mt"/>
</dbReference>
<dbReference type="EMBL" id="JABCJF010000001">
    <property type="protein sequence ID" value="NMR32915.1"/>
    <property type="molecule type" value="Genomic_DNA"/>
</dbReference>
<accession>A0A0Q3K883</accession>
<evidence type="ECO:0000256" key="9">
    <source>
        <dbReference type="ARBA" id="ARBA00023136"/>
    </source>
</evidence>
<dbReference type="PRINTS" id="PR00123">
    <property type="entry name" value="ATPASEA"/>
</dbReference>
<keyword evidence="8 11" id="KW-0406">Ion transport</keyword>
<feature type="transmembrane region" description="Helical" evidence="11">
    <location>
        <begin position="149"/>
        <end position="166"/>
    </location>
</feature>
<name>A0A0Q3K883_9FLAO</name>
<evidence type="ECO:0000313" key="14">
    <source>
        <dbReference type="EMBL" id="KQK25827.1"/>
    </source>
</evidence>
<dbReference type="Proteomes" id="UP000051682">
    <property type="component" value="Unassembled WGS sequence"/>
</dbReference>
<evidence type="ECO:0000256" key="1">
    <source>
        <dbReference type="ARBA" id="ARBA00004141"/>
    </source>
</evidence>
<evidence type="ECO:0000313" key="16">
    <source>
        <dbReference type="Proteomes" id="UP000051682"/>
    </source>
</evidence>
<comment type="subcellular location">
    <subcellularLocation>
        <location evidence="11 12">Cell membrane</location>
        <topology evidence="11 12">Multi-pass membrane protein</topology>
    </subcellularLocation>
    <subcellularLocation>
        <location evidence="1">Membrane</location>
        <topology evidence="1">Multi-pass membrane protein</topology>
    </subcellularLocation>
</comment>
<feature type="transmembrane region" description="Helical" evidence="11">
    <location>
        <begin position="209"/>
        <end position="229"/>
    </location>
</feature>
<dbReference type="SUPFAM" id="SSF81336">
    <property type="entry name" value="F1F0 ATP synthase subunit A"/>
    <property type="match status" value="1"/>
</dbReference>
<keyword evidence="5 11" id="KW-0812">Transmembrane</keyword>
<evidence type="ECO:0000256" key="4">
    <source>
        <dbReference type="ARBA" id="ARBA00022547"/>
    </source>
</evidence>
<sequence>MNRKVSSLFFAFLFVFMSGFAAAQHETEGEKSAEKVEHAEGDKPFNATKMIMEHISDSNEWHLWTTKDENGEEHHTSIPLPIIIKDNSGWHTFLSKDIAHGHEHDGYTLHEGQVVSTKGIEKATLFAVISGKQKASDVFFDMSITKNTASMFLSVIFMLVIFLGMAKNYKKSQLPKGAGKLLEPVIVFIRDEVAIPNIGSVKYKRYMPYLLTAFFFIWFNNLFGLIPFFPGGANLTGNIAITSVLAIITLLITLFSANKDYWKHIFMPPVPLLLYPIMVPIEIIGIFTKPFALMMRLFANITAGHIMILAIISLIFIFKSPFLGFASVPLALFVSVLELLVAALQAYIFTVLSALFIGIAVAEHDHDHAHNDDDSVGHDTMVA</sequence>
<keyword evidence="7 11" id="KW-1133">Transmembrane helix</keyword>
<keyword evidence="3 11" id="KW-0813">Transport</keyword>
<evidence type="ECO:0000256" key="8">
    <source>
        <dbReference type="ARBA" id="ARBA00023065"/>
    </source>
</evidence>
<evidence type="ECO:0000256" key="6">
    <source>
        <dbReference type="ARBA" id="ARBA00022781"/>
    </source>
</evidence>
<keyword evidence="4 11" id="KW-0138">CF(0)</keyword>
<feature type="transmembrane region" description="Helical" evidence="11">
    <location>
        <begin position="235"/>
        <end position="257"/>
    </location>
</feature>
<dbReference type="Proteomes" id="UP000548067">
    <property type="component" value="Unassembled WGS sequence"/>
</dbReference>
<dbReference type="InterPro" id="IPR000568">
    <property type="entry name" value="ATP_synth_F0_asu"/>
</dbReference>
<evidence type="ECO:0000313" key="15">
    <source>
        <dbReference type="EMBL" id="NMR32915.1"/>
    </source>
</evidence>
<evidence type="ECO:0000256" key="5">
    <source>
        <dbReference type="ARBA" id="ARBA00022692"/>
    </source>
</evidence>
<dbReference type="OrthoDB" id="9809130at2"/>
<keyword evidence="6 11" id="KW-0375">Hydrogen ion transport</keyword>
<dbReference type="HAMAP" id="MF_01393">
    <property type="entry name" value="ATP_synth_a_bact"/>
    <property type="match status" value="1"/>
</dbReference>
<dbReference type="PANTHER" id="PTHR11410">
    <property type="entry name" value="ATP SYNTHASE SUBUNIT A"/>
    <property type="match status" value="1"/>
</dbReference>
<comment type="caution">
    <text evidence="14">The sequence shown here is derived from an EMBL/GenBank/DDBJ whole genome shotgun (WGS) entry which is preliminary data.</text>
</comment>
<evidence type="ECO:0000256" key="12">
    <source>
        <dbReference type="RuleBase" id="RU000483"/>
    </source>
</evidence>
<feature type="transmembrane region" description="Helical" evidence="11">
    <location>
        <begin position="293"/>
        <end position="318"/>
    </location>
</feature>
<evidence type="ECO:0000256" key="7">
    <source>
        <dbReference type="ARBA" id="ARBA00022989"/>
    </source>
</evidence>
<dbReference type="GO" id="GO:0045259">
    <property type="term" value="C:proton-transporting ATP synthase complex"/>
    <property type="evidence" value="ECO:0007669"/>
    <property type="project" value="UniProtKB-KW"/>
</dbReference>
<feature type="transmembrane region" description="Helical" evidence="11">
    <location>
        <begin position="269"/>
        <end position="287"/>
    </location>
</feature>
<dbReference type="CDD" id="cd00310">
    <property type="entry name" value="ATP-synt_Fo_a_6"/>
    <property type="match status" value="1"/>
</dbReference>
<dbReference type="Pfam" id="PF00119">
    <property type="entry name" value="ATP-synt_A"/>
    <property type="match status" value="1"/>
</dbReference>
<feature type="chain" id="PRO_5044546039" description="ATP synthase subunit a" evidence="13">
    <location>
        <begin position="24"/>
        <end position="383"/>
    </location>
</feature>
<comment type="similarity">
    <text evidence="2 11 12">Belongs to the ATPase A chain family.</text>
</comment>
<evidence type="ECO:0000313" key="17">
    <source>
        <dbReference type="Proteomes" id="UP000548067"/>
    </source>
</evidence>
<protein>
    <recommendedName>
        <fullName evidence="11 12">ATP synthase subunit a</fullName>
    </recommendedName>
    <alternativeName>
        <fullName evidence="11">ATP synthase F0 sector subunit a</fullName>
    </alternativeName>
    <alternativeName>
        <fullName evidence="11">F-ATPase subunit 6</fullName>
    </alternativeName>
</protein>
<keyword evidence="16" id="KW-1185">Reference proteome</keyword>
<dbReference type="EMBL" id="LLYZ01000005">
    <property type="protein sequence ID" value="KQK25827.1"/>
    <property type="molecule type" value="Genomic_DNA"/>
</dbReference>